<organism evidence="3 4">
    <name type="scientific">Anaeramoeba flamelloides</name>
    <dbReference type="NCBI Taxonomy" id="1746091"/>
    <lineage>
        <taxon>Eukaryota</taxon>
        <taxon>Metamonada</taxon>
        <taxon>Anaeramoebidae</taxon>
        <taxon>Anaeramoeba</taxon>
    </lineage>
</organism>
<comment type="caution">
    <text evidence="3">The sequence shown here is derived from an EMBL/GenBank/DDBJ whole genome shotgun (WGS) entry which is preliminary data.</text>
</comment>
<keyword evidence="1" id="KW-0175">Coiled coil</keyword>
<dbReference type="EMBL" id="JAOAOG010000166">
    <property type="protein sequence ID" value="KAJ6244054.1"/>
    <property type="molecule type" value="Genomic_DNA"/>
</dbReference>
<name>A0ABQ8YHH9_9EUKA</name>
<proteinExistence type="predicted"/>
<evidence type="ECO:0000313" key="4">
    <source>
        <dbReference type="Proteomes" id="UP001150062"/>
    </source>
</evidence>
<dbReference type="Proteomes" id="UP001150062">
    <property type="component" value="Unassembled WGS sequence"/>
</dbReference>
<evidence type="ECO:0000256" key="2">
    <source>
        <dbReference type="SAM" id="MobiDB-lite"/>
    </source>
</evidence>
<evidence type="ECO:0000313" key="3">
    <source>
        <dbReference type="EMBL" id="KAJ6244054.1"/>
    </source>
</evidence>
<keyword evidence="4" id="KW-1185">Reference proteome</keyword>
<sequence>MEIEHLFHNLDHNCYEISKLSNDNNKSWEELDNFNKIIQKTETKLEKINLKLENEIDQLVGTSRLEKEIDTKNQLTKTLEEYYLKRKKTTNRIFESEKKRTKAMKQIEDLHSQIKMMKKNQKQESTKNQNQDLFKQQQDFYDQKMKKLQSSLEEKIEKRKKISQNLPPWYHELTILKKLINFLKDQKHLLQNSEKDDDEIQNYDYKLSDSLTPSILYYFNLVKIPPPKEKMEINSKIEILLKKENYYKQLSTESVVGNEIEKEEEEEKEKEKEREREREKDKEKEKVNNHSNEPIIKIKLNINKEGKTKIIFDLIDDKFIEEKKKDISKDIVENLKEKVNENVYQDIKDLNNDQNFDQQD</sequence>
<feature type="coiled-coil region" evidence="1">
    <location>
        <begin position="31"/>
        <end position="58"/>
    </location>
</feature>
<evidence type="ECO:0000256" key="1">
    <source>
        <dbReference type="SAM" id="Coils"/>
    </source>
</evidence>
<feature type="compositionally biased region" description="Basic and acidic residues" evidence="2">
    <location>
        <begin position="269"/>
        <end position="288"/>
    </location>
</feature>
<protein>
    <submittedName>
        <fullName evidence="3">Nuclear segregation protein bfr1</fullName>
    </submittedName>
</protein>
<reference evidence="3" key="1">
    <citation type="submission" date="2022-08" db="EMBL/GenBank/DDBJ databases">
        <title>Novel sulfate-reducing endosymbionts in the free-living metamonad Anaeramoeba.</title>
        <authorList>
            <person name="Jerlstrom-Hultqvist J."/>
            <person name="Cepicka I."/>
            <person name="Gallot-Lavallee L."/>
            <person name="Salas-Leiva D."/>
            <person name="Curtis B.A."/>
            <person name="Zahonova K."/>
            <person name="Pipaliya S."/>
            <person name="Dacks J."/>
            <person name="Roger A.J."/>
        </authorList>
    </citation>
    <scope>NUCLEOTIDE SEQUENCE</scope>
    <source>
        <strain evidence="3">Schooner1</strain>
    </source>
</reference>
<accession>A0ABQ8YHH9</accession>
<gene>
    <name evidence="3" type="ORF">M0813_21316</name>
</gene>
<feature type="region of interest" description="Disordered" evidence="2">
    <location>
        <begin position="257"/>
        <end position="290"/>
    </location>
</feature>